<evidence type="ECO:0000313" key="2">
    <source>
        <dbReference type="EMBL" id="CDW79439.1"/>
    </source>
</evidence>
<keyword evidence="1" id="KW-0175">Coiled coil</keyword>
<keyword evidence="3" id="KW-1185">Reference proteome</keyword>
<evidence type="ECO:0008006" key="4">
    <source>
        <dbReference type="Google" id="ProtNLM"/>
    </source>
</evidence>
<dbReference type="AlphaFoldDB" id="A0A078ABA3"/>
<dbReference type="OrthoDB" id="10650984at2759"/>
<evidence type="ECO:0000256" key="1">
    <source>
        <dbReference type="SAM" id="Coils"/>
    </source>
</evidence>
<organism evidence="2 3">
    <name type="scientific">Stylonychia lemnae</name>
    <name type="common">Ciliate</name>
    <dbReference type="NCBI Taxonomy" id="5949"/>
    <lineage>
        <taxon>Eukaryota</taxon>
        <taxon>Sar</taxon>
        <taxon>Alveolata</taxon>
        <taxon>Ciliophora</taxon>
        <taxon>Intramacronucleata</taxon>
        <taxon>Spirotrichea</taxon>
        <taxon>Stichotrichia</taxon>
        <taxon>Sporadotrichida</taxon>
        <taxon>Oxytrichidae</taxon>
        <taxon>Stylonychinae</taxon>
        <taxon>Stylonychia</taxon>
    </lineage>
</organism>
<proteinExistence type="predicted"/>
<sequence>MEVNDTLKLKAFGWKKDMITKQPHIQKVINNSQQYYPPDAHGVIDEWDALMKQQYDLMTKREQNQALMDKERKKQYHDYLDWQLKEKQRLKQFEDESKRKDLNDMSQNLHQMEDMQKSRRDENKNLKSLMANEWINDMAKNKQMREMQRQKDLENEKQRLEMERSMATDKEAQERAKKNQWLKEQEAMIQFKDYMKDKEKEKMMKDHEDFLRQQAEREKKKDDQDQRWNKFYKDFDEKLTGKQKEYEQKFVQPLKEKEAREQERVMRELEMAEKAKWDRETMDQMHRKDVKKQIYDGNLERLGLKNMMLEKNKEKDRMFLDQKLREAEAAKQRDIVEQEQHKMQKDVYKNTLMQQMNLKQQATKNYGKMTFQEKRLNRLDLDHYKNFENSVNALIPGINHINSVASRPLAKGAMNQLYYGGTPLEKQKGHIWMQPSASQQQLPTINNMQGGLGMSQANQMNSQNQSYMIGSPQNYNQNQQNQPHFFGGVPGSTNQIQSSQVVNRSQSQAQLLSRNQFETIRQSSQTPSLQQFQNNRPQVHNPILQPVDSGMQNPYIKRELMSSMIVGNAGRGSSSDMFGNQQMMMGPQGFMQPQHQQRNSMDRAMINNNSNNRTFQ</sequence>
<reference evidence="2 3" key="1">
    <citation type="submission" date="2014-06" db="EMBL/GenBank/DDBJ databases">
        <authorList>
            <person name="Swart Estienne"/>
        </authorList>
    </citation>
    <scope>NUCLEOTIDE SEQUENCE [LARGE SCALE GENOMIC DNA]</scope>
    <source>
        <strain evidence="2 3">130c</strain>
    </source>
</reference>
<dbReference type="EMBL" id="CCKQ01008002">
    <property type="protein sequence ID" value="CDW79439.1"/>
    <property type="molecule type" value="Genomic_DNA"/>
</dbReference>
<dbReference type="Proteomes" id="UP000039865">
    <property type="component" value="Unassembled WGS sequence"/>
</dbReference>
<evidence type="ECO:0000313" key="3">
    <source>
        <dbReference type="Proteomes" id="UP000039865"/>
    </source>
</evidence>
<feature type="coiled-coil region" evidence="1">
    <location>
        <begin position="112"/>
        <end position="173"/>
    </location>
</feature>
<protein>
    <recommendedName>
        <fullName evidence="4">Trichohyalin-plectin-homology domain-containing protein</fullName>
    </recommendedName>
</protein>
<name>A0A078ABA3_STYLE</name>
<dbReference type="InParanoid" id="A0A078ABA3"/>
<gene>
    <name evidence="2" type="primary">Contig5791.g6200</name>
    <name evidence="2" type="ORF">STYLEM_8427</name>
</gene>
<accession>A0A078ABA3</accession>